<dbReference type="PATRIC" id="fig|652.5.peg.831"/>
<proteinExistence type="predicted"/>
<evidence type="ECO:0000313" key="3">
    <source>
        <dbReference type="Proteomes" id="UP000058114"/>
    </source>
</evidence>
<gene>
    <name evidence="2" type="ORF">WL1483_3894</name>
</gene>
<feature type="transmembrane region" description="Helical" evidence="1">
    <location>
        <begin position="9"/>
        <end position="42"/>
    </location>
</feature>
<dbReference type="InterPro" id="IPR014318">
    <property type="entry name" value="Phageshock_PspG"/>
</dbReference>
<organism evidence="2 3">
    <name type="scientific">Aeromonas schubertii</name>
    <dbReference type="NCBI Taxonomy" id="652"/>
    <lineage>
        <taxon>Bacteria</taxon>
        <taxon>Pseudomonadati</taxon>
        <taxon>Pseudomonadota</taxon>
        <taxon>Gammaproteobacteria</taxon>
        <taxon>Aeromonadales</taxon>
        <taxon>Aeromonadaceae</taxon>
        <taxon>Aeromonas</taxon>
    </lineage>
</organism>
<sequence>MEVTLMVEFLVLLVVLIGMGLAGFTLLAMVVVTGLFVLFGIVGGMLAMIVKLAPWILLVLLACWFLSWRRNRRPRYY</sequence>
<protein>
    <submittedName>
        <fullName evidence="2">Phage shock protein G</fullName>
    </submittedName>
</protein>
<reference evidence="2 3" key="2">
    <citation type="journal article" date="2016" name="Genome Announc.">
        <title>Complete Genome Sequence of the Highly Virulent Aeromonas schubertii Strain WL1483, Isolated from Diseased Snakehead Fish (Channa argus) in China.</title>
        <authorList>
            <person name="Liu L."/>
            <person name="Li N."/>
            <person name="Zhang D."/>
            <person name="Fu X."/>
            <person name="Shi C."/>
            <person name="Lin Q."/>
            <person name="Hao G."/>
        </authorList>
    </citation>
    <scope>NUCLEOTIDE SEQUENCE [LARGE SCALE GENOMIC DNA]</scope>
    <source>
        <strain evidence="2 3">WL1483</strain>
    </source>
</reference>
<reference evidence="3" key="1">
    <citation type="submission" date="2015-10" db="EMBL/GenBank/DDBJ databases">
        <title>Complete Genome Sequence of Aeromonas schubertii strain WL1483.</title>
        <authorList>
            <person name="Liu L."/>
        </authorList>
    </citation>
    <scope>NUCLEOTIDE SEQUENCE [LARGE SCALE GENOMIC DNA]</scope>
    <source>
        <strain evidence="3">WL1483</strain>
    </source>
</reference>
<name>A0A0S2SNK1_9GAMM</name>
<keyword evidence="1" id="KW-1133">Transmembrane helix</keyword>
<dbReference type="KEGG" id="asr:WL1483_3894"/>
<dbReference type="EMBL" id="CP013067">
    <property type="protein sequence ID" value="ALP43313.1"/>
    <property type="molecule type" value="Genomic_DNA"/>
</dbReference>
<dbReference type="Pfam" id="PF09583">
    <property type="entry name" value="Phageshock_PspG"/>
    <property type="match status" value="1"/>
</dbReference>
<keyword evidence="1" id="KW-0812">Transmembrane</keyword>
<keyword evidence="1" id="KW-0472">Membrane</keyword>
<evidence type="ECO:0000256" key="1">
    <source>
        <dbReference type="SAM" id="Phobius"/>
    </source>
</evidence>
<feature type="transmembrane region" description="Helical" evidence="1">
    <location>
        <begin position="48"/>
        <end position="68"/>
    </location>
</feature>
<evidence type="ECO:0000313" key="2">
    <source>
        <dbReference type="EMBL" id="ALP43313.1"/>
    </source>
</evidence>
<accession>A0A0S2SNK1</accession>
<dbReference type="AlphaFoldDB" id="A0A0S2SNK1"/>
<dbReference type="NCBIfam" id="TIGR02975">
    <property type="entry name" value="phageshock_pspG"/>
    <property type="match status" value="1"/>
</dbReference>
<dbReference type="Proteomes" id="UP000058114">
    <property type="component" value="Chromosome"/>
</dbReference>